<keyword evidence="2" id="KW-1185">Reference proteome</keyword>
<dbReference type="KEGG" id="bdw:94335513"/>
<sequence length="831" mass="95671">MINQSGLRGSLCIWRRFSSIIEEPITNNPIPFDFENIEKLVKSHSKPVDSPITLNKDDKKLFHLFLRETNAITYTAAVLKKPVDKLTCSSNNSNPTNNHQWLTKTIGNKLSQLSLNNRIIVLQRSLAAWQHSRNPCWYTLTTKTLRSCCINDEIPDSKQLVNIFAALSKWRFRNMKEFAKNFDIIILSASNWTMDQASQILWSLAHLKCFELLSFECMNSVVLECLENNPEILDDTIHRIINANLIKTSQVGNVSPVYESIANYLTVNPHYFKNLKAKTLLGISSFIPMLSSFNQDLIRSLISRATESLDDFTHIQAAHFVSNLALIKDKLDGTSGDLCLNLLYEFKESIYNSNVAFVPSLTAKLLYSFRIFLGAFDVNFVSKCLSDLNVNLHLLGSFSVLGNIQCLKLLSREKQTNWDSKFINSLESTSKKLINFQDGYLYKPLEDGGFEKLDNLRLWHYGMLTRLQETTFENISTLLMSYMDSQEQERVSIKYKDFSLFLLHTFNNIKIKMNRNMLNCILMVSTNLYNQICKNTKIHLPKYWNLFYHNLAYLGIFDAFERECSNMTRTIHNDTTRLLFLSIQTINGKTIYPQVFQCLNDLSVGFKSKQVSRTEMIAVRFALLTALLHHDIDLKDYGIDYDLKQQLLSCFYTGKSNGIVTTENEFLEYIQHCCSRRIRPVDVELTYTRLFFLQDHPQLFLENVPDILISGMITAIEENVNLTQVASVLQKEKSWSNLIDHLKSQNLQTELVQDCNLKLVMNTTCDLDEFKISKIQINHDIGPFTANMLMEDTTASKSIAIFVNASRDSNTMVRQAMLSQMGIEYIEMYRS</sequence>
<accession>A0AAD9UQM2</accession>
<dbReference type="Proteomes" id="UP001214638">
    <property type="component" value="Unassembled WGS sequence"/>
</dbReference>
<evidence type="ECO:0000313" key="1">
    <source>
        <dbReference type="EMBL" id="KAK2198206.1"/>
    </source>
</evidence>
<name>A0AAD9UQM2_9APIC</name>
<dbReference type="AlphaFoldDB" id="A0AAD9UQM2"/>
<dbReference type="EMBL" id="JALLKP010000001">
    <property type="protein sequence ID" value="KAK2198206.1"/>
    <property type="molecule type" value="Genomic_DNA"/>
</dbReference>
<organism evidence="1 2">
    <name type="scientific">Babesia duncani</name>
    <dbReference type="NCBI Taxonomy" id="323732"/>
    <lineage>
        <taxon>Eukaryota</taxon>
        <taxon>Sar</taxon>
        <taxon>Alveolata</taxon>
        <taxon>Apicomplexa</taxon>
        <taxon>Aconoidasida</taxon>
        <taxon>Piroplasmida</taxon>
        <taxon>Babesiidae</taxon>
        <taxon>Babesia</taxon>
    </lineage>
</organism>
<proteinExistence type="predicted"/>
<evidence type="ECO:0000313" key="2">
    <source>
        <dbReference type="Proteomes" id="UP001214638"/>
    </source>
</evidence>
<reference evidence="1" key="1">
    <citation type="journal article" date="2023" name="Nat. Microbiol.">
        <title>Babesia duncani multi-omics identifies virulence factors and drug targets.</title>
        <authorList>
            <person name="Singh P."/>
            <person name="Lonardi S."/>
            <person name="Liang Q."/>
            <person name="Vydyam P."/>
            <person name="Khabirova E."/>
            <person name="Fang T."/>
            <person name="Gihaz S."/>
            <person name="Thekkiniath J."/>
            <person name="Munshi M."/>
            <person name="Abel S."/>
            <person name="Ciampossin L."/>
            <person name="Batugedara G."/>
            <person name="Gupta M."/>
            <person name="Lu X.M."/>
            <person name="Lenz T."/>
            <person name="Chakravarty S."/>
            <person name="Cornillot E."/>
            <person name="Hu Y."/>
            <person name="Ma W."/>
            <person name="Gonzalez L.M."/>
            <person name="Sanchez S."/>
            <person name="Estrada K."/>
            <person name="Sanchez-Flores A."/>
            <person name="Montero E."/>
            <person name="Harb O.S."/>
            <person name="Le Roch K.G."/>
            <person name="Mamoun C.B."/>
        </authorList>
    </citation>
    <scope>NUCLEOTIDE SEQUENCE</scope>
    <source>
        <strain evidence="1">WA1</strain>
    </source>
</reference>
<protein>
    <submittedName>
        <fullName evidence="1">Uncharacterized protein</fullName>
    </submittedName>
</protein>
<gene>
    <name evidence="1" type="ORF">BdWA1_001215</name>
</gene>
<dbReference type="RefSeq" id="XP_067805048.1">
    <property type="nucleotide sequence ID" value="XM_067946257.1"/>
</dbReference>
<comment type="caution">
    <text evidence="1">The sequence shown here is derived from an EMBL/GenBank/DDBJ whole genome shotgun (WGS) entry which is preliminary data.</text>
</comment>
<dbReference type="GeneID" id="94335513"/>